<feature type="domain" description="Nitroreductase" evidence="3">
    <location>
        <begin position="18"/>
        <end position="61"/>
    </location>
</feature>
<dbReference type="eggNOG" id="COG0778">
    <property type="taxonomic scope" value="Bacteria"/>
</dbReference>
<evidence type="ECO:0000313" key="5">
    <source>
        <dbReference type="Proteomes" id="UP000028411"/>
    </source>
</evidence>
<dbReference type="PANTHER" id="PTHR43673">
    <property type="entry name" value="NAD(P)H NITROREDUCTASE YDGI-RELATED"/>
    <property type="match status" value="1"/>
</dbReference>
<dbReference type="RefSeq" id="WP_037451763.1">
    <property type="nucleotide sequence ID" value="NZ_JFHR01000024.1"/>
</dbReference>
<dbReference type="GO" id="GO:0016491">
    <property type="term" value="F:oxidoreductase activity"/>
    <property type="evidence" value="ECO:0007669"/>
    <property type="project" value="UniProtKB-KW"/>
</dbReference>
<dbReference type="Proteomes" id="UP000028411">
    <property type="component" value="Unassembled WGS sequence"/>
</dbReference>
<dbReference type="InterPro" id="IPR000415">
    <property type="entry name" value="Nitroreductase-like"/>
</dbReference>
<gene>
    <name evidence="4" type="ORF">BV95_02360</name>
</gene>
<evidence type="ECO:0000256" key="1">
    <source>
        <dbReference type="ARBA" id="ARBA00007118"/>
    </source>
</evidence>
<comment type="caution">
    <text evidence="4">The sequence shown here is derived from an EMBL/GenBank/DDBJ whole genome shotgun (WGS) entry which is preliminary data.</text>
</comment>
<comment type="similarity">
    <text evidence="1">Belongs to the nitroreductase family.</text>
</comment>
<dbReference type="SUPFAM" id="SSF55469">
    <property type="entry name" value="FMN-dependent nitroreductase-like"/>
    <property type="match status" value="1"/>
</dbReference>
<dbReference type="PANTHER" id="PTHR43673:SF10">
    <property type="entry name" value="NADH DEHYDROGENASE_NAD(P)H NITROREDUCTASE XCC3605-RELATED"/>
    <property type="match status" value="1"/>
</dbReference>
<evidence type="ECO:0000259" key="3">
    <source>
        <dbReference type="Pfam" id="PF00881"/>
    </source>
</evidence>
<evidence type="ECO:0000313" key="4">
    <source>
        <dbReference type="EMBL" id="KEQ53353.1"/>
    </source>
</evidence>
<dbReference type="CDD" id="cd02138">
    <property type="entry name" value="TdsD-like"/>
    <property type="match status" value="1"/>
</dbReference>
<accession>A0A081RDT0</accession>
<evidence type="ECO:0000256" key="2">
    <source>
        <dbReference type="ARBA" id="ARBA00023002"/>
    </source>
</evidence>
<feature type="domain" description="Nitroreductase" evidence="3">
    <location>
        <begin position="76"/>
        <end position="163"/>
    </location>
</feature>
<dbReference type="PATRIC" id="fig|46429.4.peg.2337"/>
<proteinExistence type="inferred from homology"/>
<organism evidence="4 5">
    <name type="scientific">Sphingobium chlorophenolicum</name>
    <dbReference type="NCBI Taxonomy" id="46429"/>
    <lineage>
        <taxon>Bacteria</taxon>
        <taxon>Pseudomonadati</taxon>
        <taxon>Pseudomonadota</taxon>
        <taxon>Alphaproteobacteria</taxon>
        <taxon>Sphingomonadales</taxon>
        <taxon>Sphingomonadaceae</taxon>
        <taxon>Sphingobium</taxon>
    </lineage>
</organism>
<sequence>MSARPRVATRAVEPLFLDRWSPRAFDSSAIPQEDLDTIFDAARWAPSAFNYQPWRLLYATRDSADWNRFLGLLLPFNQSWVQNASALVYILSDTLIAAPGSEDYKPSHSHSFDAGAAWALLALQATRLGYHTHAMSGVEFDKAQAELGVPDRFRIEAAVAIGRIGDKAILPEALQAREAPSGRKDISEFVTAGNFPA</sequence>
<dbReference type="EMBL" id="JFHR01000024">
    <property type="protein sequence ID" value="KEQ53353.1"/>
    <property type="molecule type" value="Genomic_DNA"/>
</dbReference>
<dbReference type="InterPro" id="IPR029479">
    <property type="entry name" value="Nitroreductase"/>
</dbReference>
<dbReference type="OrthoDB" id="9802510at2"/>
<keyword evidence="2" id="KW-0560">Oxidoreductase</keyword>
<dbReference type="Gene3D" id="3.40.109.10">
    <property type="entry name" value="NADH Oxidase"/>
    <property type="match status" value="1"/>
</dbReference>
<name>A0A081RDT0_SPHCR</name>
<reference evidence="4 5" key="1">
    <citation type="submission" date="2014-02" db="EMBL/GenBank/DDBJ databases">
        <title>Whole genome sequence of Sphingobium chlorophenolicum NBRC 16172.</title>
        <authorList>
            <person name="Gan H.M."/>
            <person name="Gan H.Y."/>
            <person name="Chew T.H."/>
            <person name="Savka M.A."/>
        </authorList>
    </citation>
    <scope>NUCLEOTIDE SEQUENCE [LARGE SCALE GENOMIC DNA]</scope>
    <source>
        <strain evidence="4 5">NBRC 16172</strain>
    </source>
</reference>
<dbReference type="AlphaFoldDB" id="A0A081RDT0"/>
<dbReference type="Pfam" id="PF00881">
    <property type="entry name" value="Nitroreductase"/>
    <property type="match status" value="2"/>
</dbReference>
<protein>
    <submittedName>
        <fullName evidence="4">Putative nitroreductase</fullName>
    </submittedName>
</protein>